<keyword evidence="5" id="KW-0732">Signal</keyword>
<feature type="region of interest" description="Disordered" evidence="3">
    <location>
        <begin position="540"/>
        <end position="561"/>
    </location>
</feature>
<dbReference type="AlphaFoldDB" id="A0AAW0ELH0"/>
<evidence type="ECO:0000256" key="2">
    <source>
        <dbReference type="ARBA" id="ARBA00022801"/>
    </source>
</evidence>
<dbReference type="InterPro" id="IPR033379">
    <property type="entry name" value="Acid_Pase_AS"/>
</dbReference>
<sequence>MPAVLRSLLPRRVRRLCVLAATTALLAAACLPAPSHASVGWVLQQVQVLHRHGSRSSVPSYNQSAICGATPCGYLNPQGETMMRNVGAFLRDRYNNDATVVDAPFLPSQDYDLDVVSSRSTDVLRTLQSAELFLAGMFPNASRLVPAIHTVPTSQDLLLYPIAQPWVGLYWGYAGAAQMARMNPVVDAIFPDWTELKQLGAVLWSEGYCSDYAKRLSCAQMLFDIAAAKSSTGELPAAAAPYYSKLLDITAEWYRHLWYYNASDAFSVAQGGRGLPFLQQVLKNIDDTIAGRNTFKVMHYSAHDITVGVAWGTLGDSSVYAMQPPYSGTFVLELVKSTLTNEYGVRVLRGWPGQTPDTNFAFSWDPTWKLQCRRSDGTVYAAADNLCPLEDFRRYVTKTVGTDPRGMCLLDAETTAVLNCPTTEAEQAGAVTLSPSCALYRAACPTYSCASGYVLPASSTRCTCAAASCLVADGAGSGNSTGGANGTGTGDVHVTVQARGVSGGAAAGIAIATFSVGALIAVAVTLLVVLAVLRRRGTGSAHSSQVSGKYAARGEPQREDL</sequence>
<dbReference type="PROSITE" id="PS51257">
    <property type="entry name" value="PROKAR_LIPOPROTEIN"/>
    <property type="match status" value="1"/>
</dbReference>
<dbReference type="Proteomes" id="UP001430356">
    <property type="component" value="Unassembled WGS sequence"/>
</dbReference>
<gene>
    <name evidence="6" type="ORF">NESM_000425600</name>
</gene>
<keyword evidence="7" id="KW-1185">Reference proteome</keyword>
<dbReference type="CDD" id="cd07061">
    <property type="entry name" value="HP_HAP_like"/>
    <property type="match status" value="1"/>
</dbReference>
<protein>
    <submittedName>
        <fullName evidence="6">Membrane-bound acid phosphatase</fullName>
    </submittedName>
</protein>
<evidence type="ECO:0000313" key="6">
    <source>
        <dbReference type="EMBL" id="KAK7195028.1"/>
    </source>
</evidence>
<keyword evidence="4" id="KW-0472">Membrane</keyword>
<feature type="transmembrane region" description="Helical" evidence="4">
    <location>
        <begin position="505"/>
        <end position="533"/>
    </location>
</feature>
<dbReference type="InterPro" id="IPR029033">
    <property type="entry name" value="His_PPase_superfam"/>
</dbReference>
<reference evidence="6 7" key="1">
    <citation type="journal article" date="2021" name="MBio">
        <title>A New Model Trypanosomatid, Novymonas esmeraldas: Genomic Perception of Its 'Candidatus Pandoraea novymonadis' Endosymbiont.</title>
        <authorList>
            <person name="Zakharova A."/>
            <person name="Saura A."/>
            <person name="Butenko A."/>
            <person name="Podesvova L."/>
            <person name="Warmusova S."/>
            <person name="Kostygov A.Y."/>
            <person name="Nenarokova A."/>
            <person name="Lukes J."/>
            <person name="Opperdoes F.R."/>
            <person name="Yurchenko V."/>
        </authorList>
    </citation>
    <scope>NUCLEOTIDE SEQUENCE [LARGE SCALE GENOMIC DNA]</scope>
    <source>
        <strain evidence="6 7">E262AT.01</strain>
    </source>
</reference>
<dbReference type="Gene3D" id="3.40.50.1240">
    <property type="entry name" value="Phosphoglycerate mutase-like"/>
    <property type="match status" value="1"/>
</dbReference>
<dbReference type="PROSITE" id="PS00616">
    <property type="entry name" value="HIS_ACID_PHOSPHAT_1"/>
    <property type="match status" value="1"/>
</dbReference>
<dbReference type="InterPro" id="IPR000560">
    <property type="entry name" value="His_Pase_clade-2"/>
</dbReference>
<dbReference type="GO" id="GO:0016791">
    <property type="term" value="F:phosphatase activity"/>
    <property type="evidence" value="ECO:0007669"/>
    <property type="project" value="TreeGrafter"/>
</dbReference>
<keyword evidence="4" id="KW-0812">Transmembrane</keyword>
<name>A0AAW0ELH0_9TRYP</name>
<accession>A0AAW0ELH0</accession>
<dbReference type="EMBL" id="JAECZO010000046">
    <property type="protein sequence ID" value="KAK7195028.1"/>
    <property type="molecule type" value="Genomic_DNA"/>
</dbReference>
<dbReference type="PANTHER" id="PTHR11567">
    <property type="entry name" value="ACID PHOSPHATASE-RELATED"/>
    <property type="match status" value="1"/>
</dbReference>
<dbReference type="Pfam" id="PF00328">
    <property type="entry name" value="His_Phos_2"/>
    <property type="match status" value="1"/>
</dbReference>
<dbReference type="InterPro" id="IPR050645">
    <property type="entry name" value="Histidine_acid_phosphatase"/>
</dbReference>
<dbReference type="PANTHER" id="PTHR11567:SF110">
    <property type="entry name" value="2-PHOSPHOXYLOSE PHOSPHATASE 1"/>
    <property type="match status" value="1"/>
</dbReference>
<evidence type="ECO:0000256" key="3">
    <source>
        <dbReference type="SAM" id="MobiDB-lite"/>
    </source>
</evidence>
<comment type="similarity">
    <text evidence="1">Belongs to the histidine acid phosphatase family.</text>
</comment>
<dbReference type="SUPFAM" id="SSF53254">
    <property type="entry name" value="Phosphoglycerate mutase-like"/>
    <property type="match status" value="1"/>
</dbReference>
<keyword evidence="2" id="KW-0378">Hydrolase</keyword>
<organism evidence="6 7">
    <name type="scientific">Novymonas esmeraldas</name>
    <dbReference type="NCBI Taxonomy" id="1808958"/>
    <lineage>
        <taxon>Eukaryota</taxon>
        <taxon>Discoba</taxon>
        <taxon>Euglenozoa</taxon>
        <taxon>Kinetoplastea</taxon>
        <taxon>Metakinetoplastina</taxon>
        <taxon>Trypanosomatida</taxon>
        <taxon>Trypanosomatidae</taxon>
        <taxon>Novymonas</taxon>
    </lineage>
</organism>
<evidence type="ECO:0000313" key="7">
    <source>
        <dbReference type="Proteomes" id="UP001430356"/>
    </source>
</evidence>
<evidence type="ECO:0000256" key="1">
    <source>
        <dbReference type="ARBA" id="ARBA00005375"/>
    </source>
</evidence>
<feature type="signal peptide" evidence="5">
    <location>
        <begin position="1"/>
        <end position="37"/>
    </location>
</feature>
<feature type="chain" id="PRO_5043586767" evidence="5">
    <location>
        <begin position="38"/>
        <end position="561"/>
    </location>
</feature>
<proteinExistence type="inferred from homology"/>
<evidence type="ECO:0000256" key="5">
    <source>
        <dbReference type="SAM" id="SignalP"/>
    </source>
</evidence>
<keyword evidence="4" id="KW-1133">Transmembrane helix</keyword>
<comment type="caution">
    <text evidence="6">The sequence shown here is derived from an EMBL/GenBank/DDBJ whole genome shotgun (WGS) entry which is preliminary data.</text>
</comment>
<evidence type="ECO:0000256" key="4">
    <source>
        <dbReference type="SAM" id="Phobius"/>
    </source>
</evidence>